<evidence type="ECO:0000256" key="1">
    <source>
        <dbReference type="SAM" id="Phobius"/>
    </source>
</evidence>
<dbReference type="PANTHER" id="PTHR43685:SF11">
    <property type="entry name" value="GLYCOSYLTRANSFERASE TAGX-RELATED"/>
    <property type="match status" value="1"/>
</dbReference>
<dbReference type="Pfam" id="PF00535">
    <property type="entry name" value="Glycos_transf_2"/>
    <property type="match status" value="1"/>
</dbReference>
<dbReference type="KEGG" id="gbm:Gbem_2582"/>
<dbReference type="RefSeq" id="WP_012531011.1">
    <property type="nucleotide sequence ID" value="NC_011146.1"/>
</dbReference>
<feature type="transmembrane region" description="Helical" evidence="1">
    <location>
        <begin position="209"/>
        <end position="228"/>
    </location>
</feature>
<evidence type="ECO:0000259" key="2">
    <source>
        <dbReference type="Pfam" id="PF00535"/>
    </source>
</evidence>
<dbReference type="CAZy" id="GT2">
    <property type="family name" value="Glycosyltransferase Family 2"/>
</dbReference>
<dbReference type="Proteomes" id="UP000008825">
    <property type="component" value="Chromosome"/>
</dbReference>
<dbReference type="SUPFAM" id="SSF53448">
    <property type="entry name" value="Nucleotide-diphospho-sugar transferases"/>
    <property type="match status" value="1"/>
</dbReference>
<protein>
    <submittedName>
        <fullName evidence="3">Glycosyltransferase, WfgS-like family</fullName>
    </submittedName>
</protein>
<keyword evidence="1" id="KW-1133">Transmembrane helix</keyword>
<reference evidence="3 4" key="1">
    <citation type="submission" date="2008-07" db="EMBL/GenBank/DDBJ databases">
        <title>Complete sequence of Geobacter bemidjiensis BEM.</title>
        <authorList>
            <consortium name="US DOE Joint Genome Institute"/>
            <person name="Lucas S."/>
            <person name="Copeland A."/>
            <person name="Lapidus A."/>
            <person name="Glavina del Rio T."/>
            <person name="Dalin E."/>
            <person name="Tice H."/>
            <person name="Bruce D."/>
            <person name="Goodwin L."/>
            <person name="Pitluck S."/>
            <person name="Kiss H."/>
            <person name="Brettin T."/>
            <person name="Detter J.C."/>
            <person name="Han C."/>
            <person name="Kuske C.R."/>
            <person name="Schmutz J."/>
            <person name="Larimer F."/>
            <person name="Land M."/>
            <person name="Hauser L."/>
            <person name="Kyrpides N."/>
            <person name="Lykidis A."/>
            <person name="Lovley D."/>
            <person name="Richardson P."/>
        </authorList>
    </citation>
    <scope>NUCLEOTIDE SEQUENCE [LARGE SCALE GENOMIC DNA]</scope>
    <source>
        <strain evidence="4">ATCC BAA-1014 / DSM 16622 / JCM 12645 / Bem</strain>
    </source>
</reference>
<keyword evidence="1" id="KW-0472">Membrane</keyword>
<keyword evidence="4" id="KW-1185">Reference proteome</keyword>
<evidence type="ECO:0000313" key="4">
    <source>
        <dbReference type="Proteomes" id="UP000008825"/>
    </source>
</evidence>
<proteinExistence type="predicted"/>
<dbReference type="Gene3D" id="3.90.550.10">
    <property type="entry name" value="Spore Coat Polysaccharide Biosynthesis Protein SpsA, Chain A"/>
    <property type="match status" value="1"/>
</dbReference>
<dbReference type="PANTHER" id="PTHR43685">
    <property type="entry name" value="GLYCOSYLTRANSFERASE"/>
    <property type="match status" value="1"/>
</dbReference>
<sequence length="243" mass="27635">MARISVITVVRNGAECLEETMLSVLEQKTQRDLEYIVIDGASTDGSVDIIRRHAGRLHYWVSEPDAGIYHAMNKGWEAADDESFVLFMGAGDRVLSLPGDEELEQGDVVYGDVYMGERCLFRSRADFHLRLYNSLHHQALLVKRLLHPDAPFDTSFGTYADFDFNQRLLKAKVCFVRSPHFLAHARPGGVSDQQRFTESLRVIRKNFGVFWALAALTGYLAMKSLPIFKRLRPLHKGSFKDVR</sequence>
<keyword evidence="3" id="KW-0808">Transferase</keyword>
<dbReference type="EMBL" id="CP001124">
    <property type="protein sequence ID" value="ACH39590.1"/>
    <property type="molecule type" value="Genomic_DNA"/>
</dbReference>
<dbReference type="OrthoDB" id="433681at2"/>
<dbReference type="GO" id="GO:0016740">
    <property type="term" value="F:transferase activity"/>
    <property type="evidence" value="ECO:0007669"/>
    <property type="project" value="UniProtKB-KW"/>
</dbReference>
<keyword evidence="1" id="KW-0812">Transmembrane</keyword>
<name>B5EGV7_CITBB</name>
<dbReference type="AlphaFoldDB" id="B5EGV7"/>
<dbReference type="InterPro" id="IPR050834">
    <property type="entry name" value="Glycosyltransf_2"/>
</dbReference>
<evidence type="ECO:0000313" key="3">
    <source>
        <dbReference type="EMBL" id="ACH39590.1"/>
    </source>
</evidence>
<organism evidence="3 4">
    <name type="scientific">Citrifermentans bemidjiense (strain ATCC BAA-1014 / DSM 16622 / JCM 12645 / Bem)</name>
    <name type="common">Geobacter bemidjiensis</name>
    <dbReference type="NCBI Taxonomy" id="404380"/>
    <lineage>
        <taxon>Bacteria</taxon>
        <taxon>Pseudomonadati</taxon>
        <taxon>Thermodesulfobacteriota</taxon>
        <taxon>Desulfuromonadia</taxon>
        <taxon>Geobacterales</taxon>
        <taxon>Geobacteraceae</taxon>
        <taxon>Citrifermentans</taxon>
    </lineage>
</organism>
<dbReference type="eggNOG" id="COG0463">
    <property type="taxonomic scope" value="Bacteria"/>
</dbReference>
<accession>B5EGV7</accession>
<dbReference type="CDD" id="cd06433">
    <property type="entry name" value="GT_2_WfgS_like"/>
    <property type="match status" value="1"/>
</dbReference>
<dbReference type="InterPro" id="IPR001173">
    <property type="entry name" value="Glyco_trans_2-like"/>
</dbReference>
<dbReference type="HOGENOM" id="CLU_025996_21_1_7"/>
<dbReference type="STRING" id="404380.Gbem_2582"/>
<feature type="domain" description="Glycosyltransferase 2-like" evidence="2">
    <location>
        <begin position="5"/>
        <end position="90"/>
    </location>
</feature>
<gene>
    <name evidence="3" type="ordered locus">Gbem_2582</name>
</gene>
<reference evidence="3 4" key="2">
    <citation type="journal article" date="2010" name="BMC Genomics">
        <title>The genome of Geobacter bemidjiensis, exemplar for the subsurface clade of Geobacter species that predominate in Fe(III)-reducing subsurface environments.</title>
        <authorList>
            <person name="Aklujkar M."/>
            <person name="Young N.D."/>
            <person name="Holmes D."/>
            <person name="Chavan M."/>
            <person name="Risso C."/>
            <person name="Kiss H.E."/>
            <person name="Han C.S."/>
            <person name="Land M.L."/>
            <person name="Lovley D.R."/>
        </authorList>
    </citation>
    <scope>NUCLEOTIDE SEQUENCE [LARGE SCALE GENOMIC DNA]</scope>
    <source>
        <strain evidence="4">ATCC BAA-1014 / DSM 16622 / JCM 12645 / Bem</strain>
    </source>
</reference>
<dbReference type="InterPro" id="IPR029044">
    <property type="entry name" value="Nucleotide-diphossugar_trans"/>
</dbReference>